<name>A0A425Y3G4_9BACT</name>
<keyword evidence="7 11" id="KW-0472">Membrane</keyword>
<keyword evidence="4 11" id="KW-0812">Transmembrane</keyword>
<dbReference type="InterPro" id="IPR003691">
    <property type="entry name" value="FluC"/>
</dbReference>
<keyword evidence="8 11" id="KW-0407">Ion channel</keyword>
<feature type="transmembrane region" description="Helical" evidence="11">
    <location>
        <begin position="33"/>
        <end position="56"/>
    </location>
</feature>
<dbReference type="Proteomes" id="UP000285794">
    <property type="component" value="Unassembled WGS sequence"/>
</dbReference>
<keyword evidence="11" id="KW-0813">Transport</keyword>
<protein>
    <recommendedName>
        <fullName evidence="11">Fluoride-specific ion channel FluC</fullName>
    </recommendedName>
</protein>
<keyword evidence="11" id="KW-0915">Sodium</keyword>
<evidence type="ECO:0000256" key="6">
    <source>
        <dbReference type="ARBA" id="ARBA00023065"/>
    </source>
</evidence>
<keyword evidence="13" id="KW-1185">Reference proteome</keyword>
<dbReference type="NCBIfam" id="TIGR00494">
    <property type="entry name" value="crcB"/>
    <property type="match status" value="1"/>
</dbReference>
<keyword evidence="11" id="KW-0479">Metal-binding</keyword>
<comment type="function">
    <text evidence="11">Fluoride-specific ion channel. Important for reducing fluoride concentration in the cell, thus reducing its toxicity.</text>
</comment>
<comment type="catalytic activity">
    <reaction evidence="10">
        <text>fluoride(in) = fluoride(out)</text>
        <dbReference type="Rhea" id="RHEA:76159"/>
        <dbReference type="ChEBI" id="CHEBI:17051"/>
    </reaction>
    <physiologicalReaction direction="left-to-right" evidence="10">
        <dbReference type="Rhea" id="RHEA:76160"/>
    </physiologicalReaction>
</comment>
<sequence>MLRTLLLIGLGGFLGSISRFLIALGVNRIFQSVLPVGTLAVNILGCLLIGIIYSLAEQKNMLSPELRIFLGVGFCGGFTTYSSFAFDKFGLIKAGDFLMLSVYVGASVFLGLLAVYLGSQIHKLF</sequence>
<organism evidence="12 13">
    <name type="scientific">Ancylomarina euxinus</name>
    <dbReference type="NCBI Taxonomy" id="2283627"/>
    <lineage>
        <taxon>Bacteria</taxon>
        <taxon>Pseudomonadati</taxon>
        <taxon>Bacteroidota</taxon>
        <taxon>Bacteroidia</taxon>
        <taxon>Marinilabiliales</taxon>
        <taxon>Marinifilaceae</taxon>
        <taxon>Ancylomarina</taxon>
    </lineage>
</organism>
<dbReference type="PANTHER" id="PTHR28259">
    <property type="entry name" value="FLUORIDE EXPORT PROTEIN 1-RELATED"/>
    <property type="match status" value="1"/>
</dbReference>
<keyword evidence="2 11" id="KW-1003">Cell membrane</keyword>
<evidence type="ECO:0000256" key="9">
    <source>
        <dbReference type="ARBA" id="ARBA00035120"/>
    </source>
</evidence>
<dbReference type="GO" id="GO:0140114">
    <property type="term" value="P:cellular detoxification of fluoride"/>
    <property type="evidence" value="ECO:0007669"/>
    <property type="project" value="UniProtKB-UniRule"/>
</dbReference>
<evidence type="ECO:0000256" key="4">
    <source>
        <dbReference type="ARBA" id="ARBA00022692"/>
    </source>
</evidence>
<evidence type="ECO:0000256" key="3">
    <source>
        <dbReference type="ARBA" id="ARBA00022519"/>
    </source>
</evidence>
<comment type="subcellular location">
    <subcellularLocation>
        <location evidence="1 11">Cell membrane</location>
        <topology evidence="1 11">Multi-pass membrane protein</topology>
    </subcellularLocation>
</comment>
<evidence type="ECO:0000313" key="12">
    <source>
        <dbReference type="EMBL" id="RRG22655.1"/>
    </source>
</evidence>
<evidence type="ECO:0000256" key="11">
    <source>
        <dbReference type="HAMAP-Rule" id="MF_00454"/>
    </source>
</evidence>
<reference evidence="12 13" key="1">
    <citation type="submission" date="2018-07" db="EMBL/GenBank/DDBJ databases">
        <title>Draft genome sequence of Ancylomarina sp. M1P.</title>
        <authorList>
            <person name="Yadav S."/>
            <person name="Villanueva L."/>
            <person name="Damste J.S.S."/>
        </authorList>
    </citation>
    <scope>NUCLEOTIDE SEQUENCE [LARGE SCALE GENOMIC DNA]</scope>
    <source>
        <strain evidence="12 13">M1P</strain>
    </source>
</reference>
<feature type="binding site" evidence="11">
    <location>
        <position position="79"/>
    </location>
    <ligand>
        <name>Na(+)</name>
        <dbReference type="ChEBI" id="CHEBI:29101"/>
        <note>structural</note>
    </ligand>
</feature>
<evidence type="ECO:0000256" key="2">
    <source>
        <dbReference type="ARBA" id="ARBA00022475"/>
    </source>
</evidence>
<gene>
    <name evidence="11 12" type="primary">crcB</name>
    <name evidence="11" type="synonym">fluC</name>
    <name evidence="12" type="ORF">DWB61_07520</name>
</gene>
<dbReference type="HAMAP" id="MF_00454">
    <property type="entry name" value="FluC"/>
    <property type="match status" value="1"/>
</dbReference>
<dbReference type="Pfam" id="PF02537">
    <property type="entry name" value="CRCB"/>
    <property type="match status" value="1"/>
</dbReference>
<comment type="caution">
    <text evidence="12">The sequence shown here is derived from an EMBL/GenBank/DDBJ whole genome shotgun (WGS) entry which is preliminary data.</text>
</comment>
<proteinExistence type="inferred from homology"/>
<evidence type="ECO:0000256" key="5">
    <source>
        <dbReference type="ARBA" id="ARBA00022989"/>
    </source>
</evidence>
<dbReference type="GO" id="GO:0046872">
    <property type="term" value="F:metal ion binding"/>
    <property type="evidence" value="ECO:0007669"/>
    <property type="project" value="UniProtKB-KW"/>
</dbReference>
<dbReference type="OrthoDB" id="9815830at2"/>
<feature type="transmembrane region" description="Helical" evidence="11">
    <location>
        <begin position="68"/>
        <end position="86"/>
    </location>
</feature>
<dbReference type="PANTHER" id="PTHR28259:SF1">
    <property type="entry name" value="FLUORIDE EXPORT PROTEIN 1-RELATED"/>
    <property type="match status" value="1"/>
</dbReference>
<evidence type="ECO:0000256" key="7">
    <source>
        <dbReference type="ARBA" id="ARBA00023136"/>
    </source>
</evidence>
<evidence type="ECO:0000256" key="10">
    <source>
        <dbReference type="ARBA" id="ARBA00035585"/>
    </source>
</evidence>
<evidence type="ECO:0000256" key="8">
    <source>
        <dbReference type="ARBA" id="ARBA00023303"/>
    </source>
</evidence>
<keyword evidence="6 11" id="KW-0406">Ion transport</keyword>
<keyword evidence="5 11" id="KW-1133">Transmembrane helix</keyword>
<accession>A0A425Y3G4</accession>
<dbReference type="GO" id="GO:0005886">
    <property type="term" value="C:plasma membrane"/>
    <property type="evidence" value="ECO:0007669"/>
    <property type="project" value="UniProtKB-SubCell"/>
</dbReference>
<feature type="binding site" evidence="11">
    <location>
        <position position="76"/>
    </location>
    <ligand>
        <name>Na(+)</name>
        <dbReference type="ChEBI" id="CHEBI:29101"/>
        <note>structural</note>
    </ligand>
</feature>
<dbReference type="EMBL" id="QQWG01000005">
    <property type="protein sequence ID" value="RRG22655.1"/>
    <property type="molecule type" value="Genomic_DNA"/>
</dbReference>
<dbReference type="AlphaFoldDB" id="A0A425Y3G4"/>
<dbReference type="RefSeq" id="WP_125030280.1">
    <property type="nucleotide sequence ID" value="NZ_JAPXVP010000001.1"/>
</dbReference>
<feature type="transmembrane region" description="Helical" evidence="11">
    <location>
        <begin position="98"/>
        <end position="118"/>
    </location>
</feature>
<comment type="activity regulation">
    <text evidence="11">Na(+) is not transported, but it plays an essential structural role and its presence is essential for fluoride channel function.</text>
</comment>
<evidence type="ECO:0000256" key="1">
    <source>
        <dbReference type="ARBA" id="ARBA00004651"/>
    </source>
</evidence>
<comment type="similarity">
    <text evidence="9 11">Belongs to the fluoride channel Fluc/FEX (TC 1.A.43) family.</text>
</comment>
<keyword evidence="3" id="KW-0997">Cell inner membrane</keyword>
<dbReference type="GO" id="GO:0062054">
    <property type="term" value="F:fluoride channel activity"/>
    <property type="evidence" value="ECO:0007669"/>
    <property type="project" value="UniProtKB-UniRule"/>
</dbReference>
<evidence type="ECO:0000313" key="13">
    <source>
        <dbReference type="Proteomes" id="UP000285794"/>
    </source>
</evidence>